<gene>
    <name evidence="2" type="ORF">GCM10010528_27040</name>
</gene>
<accession>A0ABP6LIN1</accession>
<protein>
    <submittedName>
        <fullName evidence="2">Uncharacterized protein</fullName>
    </submittedName>
</protein>
<dbReference type="Proteomes" id="UP001501035">
    <property type="component" value="Unassembled WGS sequence"/>
</dbReference>
<feature type="region of interest" description="Disordered" evidence="1">
    <location>
        <begin position="50"/>
        <end position="71"/>
    </location>
</feature>
<proteinExistence type="predicted"/>
<evidence type="ECO:0000313" key="2">
    <source>
        <dbReference type="EMBL" id="GAA3046451.1"/>
    </source>
</evidence>
<reference evidence="3" key="1">
    <citation type="journal article" date="2019" name="Int. J. Syst. Evol. Microbiol.">
        <title>The Global Catalogue of Microorganisms (GCM) 10K type strain sequencing project: providing services to taxonomists for standard genome sequencing and annotation.</title>
        <authorList>
            <consortium name="The Broad Institute Genomics Platform"/>
            <consortium name="The Broad Institute Genome Sequencing Center for Infectious Disease"/>
            <person name="Wu L."/>
            <person name="Ma J."/>
        </authorList>
    </citation>
    <scope>NUCLEOTIDE SEQUENCE [LARGE SCALE GENOMIC DNA]</scope>
    <source>
        <strain evidence="3">JCM 14234</strain>
    </source>
</reference>
<evidence type="ECO:0000256" key="1">
    <source>
        <dbReference type="SAM" id="MobiDB-lite"/>
    </source>
</evidence>
<organism evidence="2 3">
    <name type="scientific">Gordonia defluvii</name>
    <dbReference type="NCBI Taxonomy" id="283718"/>
    <lineage>
        <taxon>Bacteria</taxon>
        <taxon>Bacillati</taxon>
        <taxon>Actinomycetota</taxon>
        <taxon>Actinomycetes</taxon>
        <taxon>Mycobacteriales</taxon>
        <taxon>Gordoniaceae</taxon>
        <taxon>Gordonia</taxon>
    </lineage>
</organism>
<comment type="caution">
    <text evidence="2">The sequence shown here is derived from an EMBL/GenBank/DDBJ whole genome shotgun (WGS) entry which is preliminary data.</text>
</comment>
<keyword evidence="3" id="KW-1185">Reference proteome</keyword>
<dbReference type="EMBL" id="BAAAVS010000056">
    <property type="protein sequence ID" value="GAA3046451.1"/>
    <property type="molecule type" value="Genomic_DNA"/>
</dbReference>
<feature type="compositionally biased region" description="Basic and acidic residues" evidence="1">
    <location>
        <begin position="54"/>
        <end position="69"/>
    </location>
</feature>
<name>A0ABP6LIN1_9ACTN</name>
<sequence length="96" mass="10268">MQGDQAGCRIEQLGPVLGCVGAFIALRQQVVTHQRKPAEFATVHVMRVAGGAGRPDDTPNRPGHADGWRSGKAATSEFHECNSQLLVLAGNVRHKV</sequence>
<evidence type="ECO:0000313" key="3">
    <source>
        <dbReference type="Proteomes" id="UP001501035"/>
    </source>
</evidence>